<protein>
    <submittedName>
        <fullName evidence="4">Trans-aconitate 2-methyltransferase</fullName>
    </submittedName>
</protein>
<dbReference type="EMBL" id="BMJV01000002">
    <property type="protein sequence ID" value="GGG68013.1"/>
    <property type="molecule type" value="Genomic_DNA"/>
</dbReference>
<evidence type="ECO:0000256" key="1">
    <source>
        <dbReference type="ARBA" id="ARBA00022603"/>
    </source>
</evidence>
<organism evidence="4 5">
    <name type="scientific">Salipiger pallidus</name>
    <dbReference type="NCBI Taxonomy" id="1775170"/>
    <lineage>
        <taxon>Bacteria</taxon>
        <taxon>Pseudomonadati</taxon>
        <taxon>Pseudomonadota</taxon>
        <taxon>Alphaproteobacteria</taxon>
        <taxon>Rhodobacterales</taxon>
        <taxon>Roseobacteraceae</taxon>
        <taxon>Salipiger</taxon>
    </lineage>
</organism>
<dbReference type="AlphaFoldDB" id="A0A8J2ZIE1"/>
<dbReference type="PANTHER" id="PTHR43861:SF1">
    <property type="entry name" value="TRANS-ACONITATE 2-METHYLTRANSFERASE"/>
    <property type="match status" value="1"/>
</dbReference>
<dbReference type="Gene3D" id="1.10.150.290">
    <property type="entry name" value="S-adenosyl-L-methionine-dependent methyltransferases"/>
    <property type="match status" value="1"/>
</dbReference>
<sequence length="258" mass="28606">MSQTGTTDWDPGLYHEFRGLRLRPATDLLRSVGVLPEGDIIDLGCGSGAAGPALQRLKRRLVGVDLSPSMLAKARATGCYAELSEGDLTTWQPQTPPALIFTNAALQWAPDHETLLPRLAGMLAPGGTLAVQVPNQNNAPSHRFWLTLAEEMFPGRVDRDSIPSVLLGAEYHRLLRPFGHVTLWETEYYQELTPETSGHPVRRFTESSFARPVLSVLDEDERKRLVAAYDRVIGSAYPIQPNGNVLFPFRRMFLTLTT</sequence>
<feature type="domain" description="Methyltransferase" evidence="3">
    <location>
        <begin position="40"/>
        <end position="127"/>
    </location>
</feature>
<keyword evidence="1" id="KW-0489">Methyltransferase</keyword>
<evidence type="ECO:0000256" key="2">
    <source>
        <dbReference type="ARBA" id="ARBA00022679"/>
    </source>
</evidence>
<evidence type="ECO:0000313" key="4">
    <source>
        <dbReference type="EMBL" id="GGG68013.1"/>
    </source>
</evidence>
<dbReference type="InterPro" id="IPR023149">
    <property type="entry name" value="Trans_acon_MeTrfase_C"/>
</dbReference>
<dbReference type="InterPro" id="IPR029063">
    <property type="entry name" value="SAM-dependent_MTases_sf"/>
</dbReference>
<dbReference type="InterPro" id="IPR041698">
    <property type="entry name" value="Methyltransf_25"/>
</dbReference>
<keyword evidence="2" id="KW-0808">Transferase</keyword>
<reference evidence="4" key="1">
    <citation type="journal article" date="2014" name="Int. J. Syst. Evol. Microbiol.">
        <title>Complete genome sequence of Corynebacterium casei LMG S-19264T (=DSM 44701T), isolated from a smear-ripened cheese.</title>
        <authorList>
            <consortium name="US DOE Joint Genome Institute (JGI-PGF)"/>
            <person name="Walter F."/>
            <person name="Albersmeier A."/>
            <person name="Kalinowski J."/>
            <person name="Ruckert C."/>
        </authorList>
    </citation>
    <scope>NUCLEOTIDE SEQUENCE</scope>
    <source>
        <strain evidence="4">CGMCC 1.15762</strain>
    </source>
</reference>
<dbReference type="PANTHER" id="PTHR43861">
    <property type="entry name" value="TRANS-ACONITATE 2-METHYLTRANSFERASE-RELATED"/>
    <property type="match status" value="1"/>
</dbReference>
<dbReference type="Pfam" id="PF13649">
    <property type="entry name" value="Methyltransf_25"/>
    <property type="match status" value="1"/>
</dbReference>
<comment type="caution">
    <text evidence="4">The sequence shown here is derived from an EMBL/GenBank/DDBJ whole genome shotgun (WGS) entry which is preliminary data.</text>
</comment>
<proteinExistence type="predicted"/>
<evidence type="ECO:0000313" key="5">
    <source>
        <dbReference type="Proteomes" id="UP000617145"/>
    </source>
</evidence>
<dbReference type="SUPFAM" id="SSF53335">
    <property type="entry name" value="S-adenosyl-L-methionine-dependent methyltransferases"/>
    <property type="match status" value="1"/>
</dbReference>
<accession>A0A8J2ZIE1</accession>
<dbReference type="GO" id="GO:0030798">
    <property type="term" value="F:trans-aconitate 2-methyltransferase activity"/>
    <property type="evidence" value="ECO:0007669"/>
    <property type="project" value="InterPro"/>
</dbReference>
<dbReference type="CDD" id="cd02440">
    <property type="entry name" value="AdoMet_MTases"/>
    <property type="match status" value="1"/>
</dbReference>
<dbReference type="Gene3D" id="3.40.50.150">
    <property type="entry name" value="Vaccinia Virus protein VP39"/>
    <property type="match status" value="1"/>
</dbReference>
<keyword evidence="5" id="KW-1185">Reference proteome</keyword>
<name>A0A8J2ZIE1_9RHOB</name>
<gene>
    <name evidence="4" type="primary">tam</name>
    <name evidence="4" type="ORF">GCM10011415_13920</name>
</gene>
<dbReference type="Proteomes" id="UP000617145">
    <property type="component" value="Unassembled WGS sequence"/>
</dbReference>
<dbReference type="GO" id="GO:0032259">
    <property type="term" value="P:methylation"/>
    <property type="evidence" value="ECO:0007669"/>
    <property type="project" value="UniProtKB-KW"/>
</dbReference>
<evidence type="ECO:0000259" key="3">
    <source>
        <dbReference type="Pfam" id="PF13649"/>
    </source>
</evidence>
<dbReference type="RefSeq" id="WP_188789501.1">
    <property type="nucleotide sequence ID" value="NZ_BMJV01000002.1"/>
</dbReference>
<reference evidence="4" key="2">
    <citation type="submission" date="2020-09" db="EMBL/GenBank/DDBJ databases">
        <authorList>
            <person name="Sun Q."/>
            <person name="Zhou Y."/>
        </authorList>
    </citation>
    <scope>NUCLEOTIDE SEQUENCE</scope>
    <source>
        <strain evidence="4">CGMCC 1.15762</strain>
    </source>
</reference>